<comment type="catalytic activity">
    <reaction evidence="10">
        <text>(6S)-5,6,7,8-tetrahydrofolyl-(gamma-L-Glu)(n) + L-glutamate + ATP = (6S)-5,6,7,8-tetrahydrofolyl-(gamma-L-Glu)(n+1) + ADP + phosphate + H(+)</text>
        <dbReference type="Rhea" id="RHEA:10580"/>
        <dbReference type="Rhea" id="RHEA-COMP:14738"/>
        <dbReference type="Rhea" id="RHEA-COMP:14740"/>
        <dbReference type="ChEBI" id="CHEBI:15378"/>
        <dbReference type="ChEBI" id="CHEBI:29985"/>
        <dbReference type="ChEBI" id="CHEBI:30616"/>
        <dbReference type="ChEBI" id="CHEBI:43474"/>
        <dbReference type="ChEBI" id="CHEBI:141005"/>
        <dbReference type="ChEBI" id="CHEBI:456216"/>
        <dbReference type="EC" id="6.3.2.17"/>
    </reaction>
</comment>
<dbReference type="Pfam" id="PF02875">
    <property type="entry name" value="Mur_ligase_C"/>
    <property type="match status" value="1"/>
</dbReference>
<dbReference type="RefSeq" id="WP_188615171.1">
    <property type="nucleotide sequence ID" value="NZ_BMJT01000007.1"/>
</dbReference>
<dbReference type="NCBIfam" id="TIGR01499">
    <property type="entry name" value="folC"/>
    <property type="match status" value="1"/>
</dbReference>
<evidence type="ECO:0000256" key="3">
    <source>
        <dbReference type="ARBA" id="ARBA00013025"/>
    </source>
</evidence>
<sequence>MIPQFDVYQQRHHVYAEAVISPGLTRIEIALEKLGAPHRKLKVIHVAGTNGKGSTVAFLDALCQVKGWKVGTFTSPAIIDVHDQIKINGASITTHQMDNIFQQLKKYQLQLTEFELLTVIALYHFAEEQVDIAVIEAGLGGLEDSTNVVVPAVSVITSIALEHTHFLGNTLTSIAKHKGGIIKQAPVVTGILPQEAQQVIQKIAQQKKVQYIALHQHFSIDAQRYDWGEISYTNLQPQLLGEHQQQNMAVAITAFLLLGETLSAIDVQQAVHNANILHRFEQVSPGVYFDGAHNPASAQQLIDTIRQCLPSDKISFAVGMVRDKDLAAVLAILEQVSETFYFIEFNNERAAKAEQLYALSQAKHKSIVNDVPQVQGTLIVTGSLYLLASLREKLICATQEIKN</sequence>
<dbReference type="Pfam" id="PF08245">
    <property type="entry name" value="Mur_ligase_M"/>
    <property type="match status" value="1"/>
</dbReference>
<dbReference type="GO" id="GO:0005524">
    <property type="term" value="F:ATP binding"/>
    <property type="evidence" value="ECO:0007669"/>
    <property type="project" value="UniProtKB-KW"/>
</dbReference>
<dbReference type="AlphaFoldDB" id="A0A917G874"/>
<dbReference type="InterPro" id="IPR004101">
    <property type="entry name" value="Mur_ligase_C"/>
</dbReference>
<keyword evidence="6" id="KW-0547">Nucleotide-binding</keyword>
<keyword evidence="7" id="KW-0067">ATP-binding</keyword>
<comment type="cofactor">
    <cofactor evidence="1">
        <name>Mg(2+)</name>
        <dbReference type="ChEBI" id="CHEBI:18420"/>
    </cofactor>
</comment>
<gene>
    <name evidence="13" type="primary">folC</name>
    <name evidence="13" type="ORF">GCM10007425_22680</name>
</gene>
<evidence type="ECO:0000259" key="11">
    <source>
        <dbReference type="Pfam" id="PF02875"/>
    </source>
</evidence>
<dbReference type="GO" id="GO:0008841">
    <property type="term" value="F:dihydrofolate synthase activity"/>
    <property type="evidence" value="ECO:0007669"/>
    <property type="project" value="TreeGrafter"/>
</dbReference>
<dbReference type="PIRSF" id="PIRSF001563">
    <property type="entry name" value="Folylpolyglu_synth"/>
    <property type="match status" value="1"/>
</dbReference>
<keyword evidence="4" id="KW-0436">Ligase</keyword>
<accession>A0A917G874</accession>
<evidence type="ECO:0000256" key="9">
    <source>
        <dbReference type="ARBA" id="ARBA00030592"/>
    </source>
</evidence>
<evidence type="ECO:0000313" key="13">
    <source>
        <dbReference type="EMBL" id="GGG27573.1"/>
    </source>
</evidence>
<dbReference type="SUPFAM" id="SSF53244">
    <property type="entry name" value="MurD-like peptide ligases, peptide-binding domain"/>
    <property type="match status" value="1"/>
</dbReference>
<dbReference type="FunFam" id="3.40.1190.10:FF:000011">
    <property type="entry name" value="Folylpolyglutamate synthase/dihydrofolate synthase"/>
    <property type="match status" value="1"/>
</dbReference>
<reference evidence="13" key="2">
    <citation type="submission" date="2020-09" db="EMBL/GenBank/DDBJ databases">
        <authorList>
            <person name="Sun Q."/>
            <person name="Zhou Y."/>
        </authorList>
    </citation>
    <scope>NUCLEOTIDE SEQUENCE</scope>
    <source>
        <strain evidence="13">CGMCC 1.15760</strain>
    </source>
</reference>
<dbReference type="PANTHER" id="PTHR11136:SF0">
    <property type="entry name" value="DIHYDROFOLATE SYNTHETASE-RELATED"/>
    <property type="match status" value="1"/>
</dbReference>
<dbReference type="Proteomes" id="UP000616608">
    <property type="component" value="Unassembled WGS sequence"/>
</dbReference>
<keyword evidence="8" id="KW-0460">Magnesium</keyword>
<dbReference type="GO" id="GO:0004326">
    <property type="term" value="F:tetrahydrofolylpolyglutamate synthase activity"/>
    <property type="evidence" value="ECO:0007669"/>
    <property type="project" value="UniProtKB-EC"/>
</dbReference>
<comment type="similarity">
    <text evidence="2">Belongs to the folylpolyglutamate synthase family.</text>
</comment>
<evidence type="ECO:0000256" key="7">
    <source>
        <dbReference type="ARBA" id="ARBA00022840"/>
    </source>
</evidence>
<dbReference type="Gene3D" id="3.90.190.20">
    <property type="entry name" value="Mur ligase, C-terminal domain"/>
    <property type="match status" value="1"/>
</dbReference>
<dbReference type="EMBL" id="BMJT01000007">
    <property type="protein sequence ID" value="GGG27573.1"/>
    <property type="molecule type" value="Genomic_DNA"/>
</dbReference>
<dbReference type="PROSITE" id="PS01012">
    <property type="entry name" value="FOLYLPOLYGLU_SYNT_2"/>
    <property type="match status" value="1"/>
</dbReference>
<evidence type="ECO:0000256" key="6">
    <source>
        <dbReference type="ARBA" id="ARBA00022741"/>
    </source>
</evidence>
<dbReference type="SUPFAM" id="SSF53623">
    <property type="entry name" value="MurD-like peptide ligases, catalytic domain"/>
    <property type="match status" value="1"/>
</dbReference>
<dbReference type="EC" id="6.3.2.17" evidence="3"/>
<name>A0A917G874_9BACI</name>
<keyword evidence="5" id="KW-0479">Metal-binding</keyword>
<evidence type="ECO:0000259" key="12">
    <source>
        <dbReference type="Pfam" id="PF08245"/>
    </source>
</evidence>
<dbReference type="GO" id="GO:0005737">
    <property type="term" value="C:cytoplasm"/>
    <property type="evidence" value="ECO:0007669"/>
    <property type="project" value="TreeGrafter"/>
</dbReference>
<dbReference type="InterPro" id="IPR036615">
    <property type="entry name" value="Mur_ligase_C_dom_sf"/>
</dbReference>
<dbReference type="Gene3D" id="3.40.1190.10">
    <property type="entry name" value="Mur-like, catalytic domain"/>
    <property type="match status" value="1"/>
</dbReference>
<evidence type="ECO:0000313" key="14">
    <source>
        <dbReference type="Proteomes" id="UP000616608"/>
    </source>
</evidence>
<evidence type="ECO:0000256" key="8">
    <source>
        <dbReference type="ARBA" id="ARBA00022842"/>
    </source>
</evidence>
<evidence type="ECO:0000256" key="10">
    <source>
        <dbReference type="ARBA" id="ARBA00047493"/>
    </source>
</evidence>
<dbReference type="GO" id="GO:0046872">
    <property type="term" value="F:metal ion binding"/>
    <property type="evidence" value="ECO:0007669"/>
    <property type="project" value="UniProtKB-KW"/>
</dbReference>
<dbReference type="InterPro" id="IPR001645">
    <property type="entry name" value="Folylpolyglutamate_synth"/>
</dbReference>
<protein>
    <recommendedName>
        <fullName evidence="3">tetrahydrofolate synthase</fullName>
        <ecNumber evidence="3">6.3.2.17</ecNumber>
    </recommendedName>
    <alternativeName>
        <fullName evidence="9">Tetrahydrofolylpolyglutamate synthase</fullName>
    </alternativeName>
</protein>
<evidence type="ECO:0000256" key="4">
    <source>
        <dbReference type="ARBA" id="ARBA00022598"/>
    </source>
</evidence>
<dbReference type="InterPro" id="IPR018109">
    <property type="entry name" value="Folylpolyglutamate_synth_CS"/>
</dbReference>
<dbReference type="InterPro" id="IPR036565">
    <property type="entry name" value="Mur-like_cat_sf"/>
</dbReference>
<organism evidence="13 14">
    <name type="scientific">Lysinibacillus alkalisoli</name>
    <dbReference type="NCBI Taxonomy" id="1911548"/>
    <lineage>
        <taxon>Bacteria</taxon>
        <taxon>Bacillati</taxon>
        <taxon>Bacillota</taxon>
        <taxon>Bacilli</taxon>
        <taxon>Bacillales</taxon>
        <taxon>Bacillaceae</taxon>
        <taxon>Lysinibacillus</taxon>
    </lineage>
</organism>
<keyword evidence="14" id="KW-1185">Reference proteome</keyword>
<feature type="domain" description="Mur ligase C-terminal" evidence="11">
    <location>
        <begin position="278"/>
        <end position="364"/>
    </location>
</feature>
<reference evidence="13" key="1">
    <citation type="journal article" date="2014" name="Int. J. Syst. Evol. Microbiol.">
        <title>Complete genome sequence of Corynebacterium casei LMG S-19264T (=DSM 44701T), isolated from a smear-ripened cheese.</title>
        <authorList>
            <consortium name="US DOE Joint Genome Institute (JGI-PGF)"/>
            <person name="Walter F."/>
            <person name="Albersmeier A."/>
            <person name="Kalinowski J."/>
            <person name="Ruckert C."/>
        </authorList>
    </citation>
    <scope>NUCLEOTIDE SEQUENCE</scope>
    <source>
        <strain evidence="13">CGMCC 1.15760</strain>
    </source>
</reference>
<feature type="domain" description="Mur ligase central" evidence="12">
    <location>
        <begin position="46"/>
        <end position="254"/>
    </location>
</feature>
<evidence type="ECO:0000256" key="1">
    <source>
        <dbReference type="ARBA" id="ARBA00001946"/>
    </source>
</evidence>
<proteinExistence type="inferred from homology"/>
<dbReference type="PANTHER" id="PTHR11136">
    <property type="entry name" value="FOLYLPOLYGLUTAMATE SYNTHASE-RELATED"/>
    <property type="match status" value="1"/>
</dbReference>
<evidence type="ECO:0000256" key="5">
    <source>
        <dbReference type="ARBA" id="ARBA00022723"/>
    </source>
</evidence>
<dbReference type="InterPro" id="IPR013221">
    <property type="entry name" value="Mur_ligase_cen"/>
</dbReference>
<evidence type="ECO:0000256" key="2">
    <source>
        <dbReference type="ARBA" id="ARBA00008276"/>
    </source>
</evidence>
<comment type="caution">
    <text evidence="13">The sequence shown here is derived from an EMBL/GenBank/DDBJ whole genome shotgun (WGS) entry which is preliminary data.</text>
</comment>